<reference evidence="3" key="2">
    <citation type="submission" date="2023-05" db="EMBL/GenBank/DDBJ databases">
        <authorList>
            <person name="Schelkunov M.I."/>
        </authorList>
    </citation>
    <scope>NUCLEOTIDE SEQUENCE</scope>
    <source>
        <strain evidence="3">Hsosn_3</strain>
        <tissue evidence="3">Leaf</tissue>
    </source>
</reference>
<dbReference type="Proteomes" id="UP001237642">
    <property type="component" value="Unassembled WGS sequence"/>
</dbReference>
<feature type="signal peptide" evidence="2">
    <location>
        <begin position="1"/>
        <end position="24"/>
    </location>
</feature>
<evidence type="ECO:0000256" key="2">
    <source>
        <dbReference type="SAM" id="SignalP"/>
    </source>
</evidence>
<dbReference type="AlphaFoldDB" id="A0AAD8JKW4"/>
<reference evidence="3" key="1">
    <citation type="submission" date="2023-02" db="EMBL/GenBank/DDBJ databases">
        <title>Genome of toxic invasive species Heracleum sosnowskyi carries increased number of genes despite the absence of recent whole-genome duplications.</title>
        <authorList>
            <person name="Schelkunov M."/>
            <person name="Shtratnikova V."/>
            <person name="Makarenko M."/>
            <person name="Klepikova A."/>
            <person name="Omelchenko D."/>
            <person name="Novikova G."/>
            <person name="Obukhova E."/>
            <person name="Bogdanov V."/>
            <person name="Penin A."/>
            <person name="Logacheva M."/>
        </authorList>
    </citation>
    <scope>NUCLEOTIDE SEQUENCE</scope>
    <source>
        <strain evidence="3">Hsosn_3</strain>
        <tissue evidence="3">Leaf</tissue>
    </source>
</reference>
<evidence type="ECO:0000313" key="3">
    <source>
        <dbReference type="EMBL" id="KAK1404412.1"/>
    </source>
</evidence>
<accession>A0AAD8JKW4</accession>
<proteinExistence type="predicted"/>
<evidence type="ECO:0000313" key="4">
    <source>
        <dbReference type="Proteomes" id="UP001237642"/>
    </source>
</evidence>
<feature type="region of interest" description="Disordered" evidence="1">
    <location>
        <begin position="73"/>
        <end position="105"/>
    </location>
</feature>
<evidence type="ECO:0000256" key="1">
    <source>
        <dbReference type="SAM" id="MobiDB-lite"/>
    </source>
</evidence>
<feature type="region of interest" description="Disordered" evidence="1">
    <location>
        <begin position="158"/>
        <end position="192"/>
    </location>
</feature>
<sequence length="222" mass="25721">MANYAKALSVLLVIAFFTTLKVEARDSKYFSKFNQQVEQPSFKPSSETKNYNDFQFENPETDFPPEEFIENIKKDSSETNAFSRDSDEPSYMTGPQTYKERDGNDAFYPNEGVRNTDASANDGFELSDEEKKFFNEKEGTNSYKTYNNDRENVHATEAQGLSDTRTLENGKYFYNPRAVKPNSGSERSNEYFGKKEYKSKYGEFRPLKDFEYNPQNQDGFLP</sequence>
<dbReference type="PANTHER" id="PTHR35274">
    <property type="entry name" value="E6-LIKE PROTEIN"/>
    <property type="match status" value="1"/>
</dbReference>
<dbReference type="EMBL" id="JAUIZM010000001">
    <property type="protein sequence ID" value="KAK1404412.1"/>
    <property type="molecule type" value="Genomic_DNA"/>
</dbReference>
<comment type="caution">
    <text evidence="3">The sequence shown here is derived from an EMBL/GenBank/DDBJ whole genome shotgun (WGS) entry which is preliminary data.</text>
</comment>
<feature type="chain" id="PRO_5041927140" evidence="2">
    <location>
        <begin position="25"/>
        <end position="222"/>
    </location>
</feature>
<dbReference type="PANTHER" id="PTHR35274:SF2">
    <property type="entry name" value="E6-LIKE PROTEIN"/>
    <property type="match status" value="1"/>
</dbReference>
<protein>
    <submittedName>
        <fullName evidence="3">Uncharacterized protein</fullName>
    </submittedName>
</protein>
<keyword evidence="4" id="KW-1185">Reference proteome</keyword>
<gene>
    <name evidence="3" type="ORF">POM88_004017</name>
</gene>
<organism evidence="3 4">
    <name type="scientific">Heracleum sosnowskyi</name>
    <dbReference type="NCBI Taxonomy" id="360622"/>
    <lineage>
        <taxon>Eukaryota</taxon>
        <taxon>Viridiplantae</taxon>
        <taxon>Streptophyta</taxon>
        <taxon>Embryophyta</taxon>
        <taxon>Tracheophyta</taxon>
        <taxon>Spermatophyta</taxon>
        <taxon>Magnoliopsida</taxon>
        <taxon>eudicotyledons</taxon>
        <taxon>Gunneridae</taxon>
        <taxon>Pentapetalae</taxon>
        <taxon>asterids</taxon>
        <taxon>campanulids</taxon>
        <taxon>Apiales</taxon>
        <taxon>Apiaceae</taxon>
        <taxon>Apioideae</taxon>
        <taxon>apioid superclade</taxon>
        <taxon>Tordylieae</taxon>
        <taxon>Tordyliinae</taxon>
        <taxon>Heracleum</taxon>
    </lineage>
</organism>
<keyword evidence="2" id="KW-0732">Signal</keyword>
<name>A0AAD8JKW4_9APIA</name>
<dbReference type="InterPro" id="IPR040290">
    <property type="entry name" value="Prot_E6-like"/>
</dbReference>